<evidence type="ECO:0000313" key="2">
    <source>
        <dbReference type="Proteomes" id="UP001367676"/>
    </source>
</evidence>
<dbReference type="EMBL" id="JBBCAQ010000036">
    <property type="protein sequence ID" value="KAK7576330.1"/>
    <property type="molecule type" value="Genomic_DNA"/>
</dbReference>
<keyword evidence="2" id="KW-1185">Reference proteome</keyword>
<evidence type="ECO:0000313" key="1">
    <source>
        <dbReference type="EMBL" id="KAK7576330.1"/>
    </source>
</evidence>
<accession>A0AAN9Y0L7</accession>
<protein>
    <submittedName>
        <fullName evidence="1">Uncharacterized protein</fullName>
    </submittedName>
</protein>
<proteinExistence type="predicted"/>
<dbReference type="Proteomes" id="UP001367676">
    <property type="component" value="Unassembled WGS sequence"/>
</dbReference>
<comment type="caution">
    <text evidence="1">The sequence shown here is derived from an EMBL/GenBank/DDBJ whole genome shotgun (WGS) entry which is preliminary data.</text>
</comment>
<organism evidence="1 2">
    <name type="scientific">Parthenolecanium corni</name>
    <dbReference type="NCBI Taxonomy" id="536013"/>
    <lineage>
        <taxon>Eukaryota</taxon>
        <taxon>Metazoa</taxon>
        <taxon>Ecdysozoa</taxon>
        <taxon>Arthropoda</taxon>
        <taxon>Hexapoda</taxon>
        <taxon>Insecta</taxon>
        <taxon>Pterygota</taxon>
        <taxon>Neoptera</taxon>
        <taxon>Paraneoptera</taxon>
        <taxon>Hemiptera</taxon>
        <taxon>Sternorrhyncha</taxon>
        <taxon>Coccoidea</taxon>
        <taxon>Coccidae</taxon>
        <taxon>Parthenolecanium</taxon>
    </lineage>
</organism>
<reference evidence="1 2" key="1">
    <citation type="submission" date="2024-03" db="EMBL/GenBank/DDBJ databases">
        <title>Adaptation during the transition from Ophiocordyceps entomopathogen to insect associate is accompanied by gene loss and intensified selection.</title>
        <authorList>
            <person name="Ward C.M."/>
            <person name="Onetto C.A."/>
            <person name="Borneman A.R."/>
        </authorList>
    </citation>
    <scope>NUCLEOTIDE SEQUENCE [LARGE SCALE GENOMIC DNA]</scope>
    <source>
        <strain evidence="1">AWRI1</strain>
        <tissue evidence="1">Single Adult Female</tissue>
    </source>
</reference>
<dbReference type="AlphaFoldDB" id="A0AAN9Y0L7"/>
<gene>
    <name evidence="1" type="ORF">V9T40_012616</name>
</gene>
<name>A0AAN9Y0L7_9HEMI</name>
<sequence length="116" mass="13143">MAIIMENAAGQTANDNYDVFPPHVDISSISIPPESPSGKKAPLKTFNDISTALQNGRKQEVKKMLRENSWPINHTIRSHLWPLLCQQHAQDKQMQEGFYWDLVTQLFGTTGKITFC</sequence>